<dbReference type="SUPFAM" id="SSF56112">
    <property type="entry name" value="Protein kinase-like (PK-like)"/>
    <property type="match status" value="1"/>
</dbReference>
<evidence type="ECO:0000256" key="1">
    <source>
        <dbReference type="SAM" id="Phobius"/>
    </source>
</evidence>
<dbReference type="Gene3D" id="1.10.510.10">
    <property type="entry name" value="Transferase(Phosphotransferase) domain 1"/>
    <property type="match status" value="1"/>
</dbReference>
<dbReference type="NCBIfam" id="NF033768">
    <property type="entry name" value="myxo_SS_tail"/>
    <property type="match status" value="1"/>
</dbReference>
<accession>X0SA01</accession>
<keyword evidence="1" id="KW-0472">Membrane</keyword>
<proteinExistence type="predicted"/>
<gene>
    <name evidence="3" type="ORF">S01H1_08625</name>
</gene>
<feature type="domain" description="Protein kinase" evidence="2">
    <location>
        <begin position="1"/>
        <end position="120"/>
    </location>
</feature>
<comment type="caution">
    <text evidence="3">The sequence shown here is derived from an EMBL/GenBank/DDBJ whole genome shotgun (WGS) entry which is preliminary data.</text>
</comment>
<dbReference type="PROSITE" id="PS50011">
    <property type="entry name" value="PROTEIN_KINASE_DOM"/>
    <property type="match status" value="1"/>
</dbReference>
<evidence type="ECO:0000313" key="3">
    <source>
        <dbReference type="EMBL" id="GAF77849.1"/>
    </source>
</evidence>
<dbReference type="GO" id="GO:0005524">
    <property type="term" value="F:ATP binding"/>
    <property type="evidence" value="ECO:0007669"/>
    <property type="project" value="InterPro"/>
</dbReference>
<protein>
    <recommendedName>
        <fullName evidence="2">Protein kinase domain-containing protein</fullName>
    </recommendedName>
</protein>
<dbReference type="AlphaFoldDB" id="X0SA01"/>
<sequence>LAHPLTQTGMIMGTPAYMAPEQFLAENTDQNTDQFSFCIALFEALYGHRPFEGDTMRKLAKSVMRGEITLPTKTKVPDHVLTGLLKGLQTDTEDRHDNMDVLIDALTISAEVVPQGKPWIIYITSGAVLVTGLILYWVSSQMLEDRPDHNPRSATPVPVVLKKPELIPVRLAPVIPPVTQGLISEDQMARVLQNHQDDIDDCVAQGFKRDPDLEGTITLDFKVLTSATDPKKGTVDHVDLDDTAMFDKRTARCVLGMSMLWEFPAPACHGAGGITCEAEVSAKIDIKRPKKPPKKRKRKNK</sequence>
<name>X0SA01_9ZZZZ</name>
<dbReference type="EMBL" id="BARS01004414">
    <property type="protein sequence ID" value="GAF77849.1"/>
    <property type="molecule type" value="Genomic_DNA"/>
</dbReference>
<dbReference type="GO" id="GO:0004672">
    <property type="term" value="F:protein kinase activity"/>
    <property type="evidence" value="ECO:0007669"/>
    <property type="project" value="InterPro"/>
</dbReference>
<feature type="non-terminal residue" evidence="3">
    <location>
        <position position="1"/>
    </location>
</feature>
<dbReference type="InterPro" id="IPR000719">
    <property type="entry name" value="Prot_kinase_dom"/>
</dbReference>
<reference evidence="3" key="1">
    <citation type="journal article" date="2014" name="Front. Microbiol.">
        <title>High frequency of phylogenetically diverse reductive dehalogenase-homologous genes in deep subseafloor sedimentary metagenomes.</title>
        <authorList>
            <person name="Kawai M."/>
            <person name="Futagami T."/>
            <person name="Toyoda A."/>
            <person name="Takaki Y."/>
            <person name="Nishi S."/>
            <person name="Hori S."/>
            <person name="Arai W."/>
            <person name="Tsubouchi T."/>
            <person name="Morono Y."/>
            <person name="Uchiyama I."/>
            <person name="Ito T."/>
            <person name="Fujiyama A."/>
            <person name="Inagaki F."/>
            <person name="Takami H."/>
        </authorList>
    </citation>
    <scope>NUCLEOTIDE SEQUENCE</scope>
    <source>
        <strain evidence="3">Expedition CK06-06</strain>
    </source>
</reference>
<evidence type="ECO:0000259" key="2">
    <source>
        <dbReference type="PROSITE" id="PS50011"/>
    </source>
</evidence>
<feature type="transmembrane region" description="Helical" evidence="1">
    <location>
        <begin position="119"/>
        <end position="138"/>
    </location>
</feature>
<dbReference type="InterPro" id="IPR049806">
    <property type="entry name" value="MasK-like_C"/>
</dbReference>
<dbReference type="Pfam" id="PF07714">
    <property type="entry name" value="PK_Tyr_Ser-Thr"/>
    <property type="match status" value="1"/>
</dbReference>
<keyword evidence="1" id="KW-0812">Transmembrane</keyword>
<dbReference type="InterPro" id="IPR011009">
    <property type="entry name" value="Kinase-like_dom_sf"/>
</dbReference>
<keyword evidence="1" id="KW-1133">Transmembrane helix</keyword>
<organism evidence="3">
    <name type="scientific">marine sediment metagenome</name>
    <dbReference type="NCBI Taxonomy" id="412755"/>
    <lineage>
        <taxon>unclassified sequences</taxon>
        <taxon>metagenomes</taxon>
        <taxon>ecological metagenomes</taxon>
    </lineage>
</organism>
<dbReference type="InterPro" id="IPR001245">
    <property type="entry name" value="Ser-Thr/Tyr_kinase_cat_dom"/>
</dbReference>